<feature type="non-terminal residue" evidence="1">
    <location>
        <position position="1"/>
    </location>
</feature>
<organism evidence="1 2">
    <name type="scientific">Rotaria magnacalcarata</name>
    <dbReference type="NCBI Taxonomy" id="392030"/>
    <lineage>
        <taxon>Eukaryota</taxon>
        <taxon>Metazoa</taxon>
        <taxon>Spiralia</taxon>
        <taxon>Gnathifera</taxon>
        <taxon>Rotifera</taxon>
        <taxon>Eurotatoria</taxon>
        <taxon>Bdelloidea</taxon>
        <taxon>Philodinida</taxon>
        <taxon>Philodinidae</taxon>
        <taxon>Rotaria</taxon>
    </lineage>
</organism>
<dbReference type="AlphaFoldDB" id="A0A8S2SN63"/>
<sequence>MISVGKTLQEGARAQRQLRTDFDTNFSGSTSNIQGRKLAELREFVTRMSNQNAKTQTLSTHLELAYCIKQELTATYDMYLANQL</sequence>
<dbReference type="Proteomes" id="UP000681967">
    <property type="component" value="Unassembled WGS sequence"/>
</dbReference>
<accession>A0A8S2SN63</accession>
<gene>
    <name evidence="1" type="ORF">BYL167_LOCUS24007</name>
</gene>
<evidence type="ECO:0000313" key="2">
    <source>
        <dbReference type="Proteomes" id="UP000681967"/>
    </source>
</evidence>
<dbReference type="InterPro" id="IPR043127">
    <property type="entry name" value="Sec-1-like_dom3a"/>
</dbReference>
<protein>
    <submittedName>
        <fullName evidence="1">Uncharacterized protein</fullName>
    </submittedName>
</protein>
<evidence type="ECO:0000313" key="1">
    <source>
        <dbReference type="EMBL" id="CAF4210935.1"/>
    </source>
</evidence>
<dbReference type="EMBL" id="CAJOBH010019219">
    <property type="protein sequence ID" value="CAF4210935.1"/>
    <property type="molecule type" value="Genomic_DNA"/>
</dbReference>
<reference evidence="1" key="1">
    <citation type="submission" date="2021-02" db="EMBL/GenBank/DDBJ databases">
        <authorList>
            <person name="Nowell W R."/>
        </authorList>
    </citation>
    <scope>NUCLEOTIDE SEQUENCE</scope>
</reference>
<feature type="non-terminal residue" evidence="1">
    <location>
        <position position="84"/>
    </location>
</feature>
<name>A0A8S2SN63_9BILA</name>
<dbReference type="Gene3D" id="3.90.830.10">
    <property type="entry name" value="Syntaxin Binding Protein 1, Chain A, domain 2"/>
    <property type="match status" value="1"/>
</dbReference>
<comment type="caution">
    <text evidence="1">The sequence shown here is derived from an EMBL/GenBank/DDBJ whole genome shotgun (WGS) entry which is preliminary data.</text>
</comment>
<proteinExistence type="predicted"/>